<evidence type="ECO:0000256" key="2">
    <source>
        <dbReference type="ARBA" id="ARBA00009764"/>
    </source>
</evidence>
<reference evidence="8 9" key="1">
    <citation type="journal article" date="2017" name="Front. Microbiol.">
        <title>Comparative Genomic Analysis of the Class Epsilonproteobacteria and Proposed Reclassification to Epsilonbacteraeota (phyl. nov.).</title>
        <authorList>
            <person name="Waite D.W."/>
            <person name="Vanwonterghem I."/>
            <person name="Rinke C."/>
            <person name="Parks D.H."/>
            <person name="Zhang Y."/>
            <person name="Takai K."/>
            <person name="Sievert S.M."/>
            <person name="Simon J."/>
            <person name="Campbell B.J."/>
            <person name="Hanson T.E."/>
            <person name="Woyke T."/>
            <person name="Klotz M.G."/>
            <person name="Hugenholtz P."/>
        </authorList>
    </citation>
    <scope>NUCLEOTIDE SEQUENCE [LARGE SCALE GENOMIC DNA]</scope>
    <source>
        <strain evidence="8">UBA11420</strain>
    </source>
</reference>
<comment type="caution">
    <text evidence="8">The sequence shown here is derived from an EMBL/GenBank/DDBJ whole genome shotgun (WGS) entry which is preliminary data.</text>
</comment>
<evidence type="ECO:0000256" key="6">
    <source>
        <dbReference type="ARBA" id="ARBA00033192"/>
    </source>
</evidence>
<sequence length="155" mass="16644">MATSSLSSLGLGSDGALSYDTIDKLRTVDEKAQLDPIDKKITTNTTKQNDLTSLTSLVTTLKTSTNSLASEMTYLKRTTTVSNSAVSITAQSGTDVQDFSLHVTTLAKQDVYQSKTYTSQTATFASADDTLTLKINGKSYDFNVTSTTTLSELKD</sequence>
<accession>A0A2D3WAY9</accession>
<evidence type="ECO:0000256" key="3">
    <source>
        <dbReference type="ARBA" id="ARBA00011255"/>
    </source>
</evidence>
<dbReference type="GO" id="GO:0071973">
    <property type="term" value="P:bacterial-type flagellum-dependent cell motility"/>
    <property type="evidence" value="ECO:0007669"/>
    <property type="project" value="TreeGrafter"/>
</dbReference>
<feature type="domain" description="Flagellar hook-associated protein 2 N-terminal" evidence="7">
    <location>
        <begin position="20"/>
        <end position="110"/>
    </location>
</feature>
<dbReference type="STRING" id="366522.GCA_001548055_01461"/>
<evidence type="ECO:0000256" key="4">
    <source>
        <dbReference type="ARBA" id="ARBA00023143"/>
    </source>
</evidence>
<evidence type="ECO:0000259" key="7">
    <source>
        <dbReference type="Pfam" id="PF02465"/>
    </source>
</evidence>
<gene>
    <name evidence="8" type="ORF">CFH80_01555</name>
</gene>
<feature type="non-terminal residue" evidence="8">
    <location>
        <position position="155"/>
    </location>
</feature>
<comment type="similarity">
    <text evidence="2">Belongs to the FliD family.</text>
</comment>
<evidence type="ECO:0000313" key="9">
    <source>
        <dbReference type="Proteomes" id="UP000231638"/>
    </source>
</evidence>
<dbReference type="PANTHER" id="PTHR30288:SF0">
    <property type="entry name" value="FLAGELLAR HOOK-ASSOCIATED PROTEIN 2"/>
    <property type="match status" value="1"/>
</dbReference>
<dbReference type="Pfam" id="PF02465">
    <property type="entry name" value="FliD_N"/>
    <property type="match status" value="1"/>
</dbReference>
<comment type="subunit">
    <text evidence="3">Homopentamer.</text>
</comment>
<dbReference type="InterPro" id="IPR040026">
    <property type="entry name" value="FliD"/>
</dbReference>
<dbReference type="AlphaFoldDB" id="A0A2D3WAY9"/>
<organism evidence="8 9">
    <name type="scientific">Sulfurospirillum cavolei</name>
    <dbReference type="NCBI Taxonomy" id="366522"/>
    <lineage>
        <taxon>Bacteria</taxon>
        <taxon>Pseudomonadati</taxon>
        <taxon>Campylobacterota</taxon>
        <taxon>Epsilonproteobacteria</taxon>
        <taxon>Campylobacterales</taxon>
        <taxon>Sulfurospirillaceae</taxon>
        <taxon>Sulfurospirillum</taxon>
    </lineage>
</organism>
<evidence type="ECO:0000313" key="8">
    <source>
        <dbReference type="EMBL" id="DAB37075.1"/>
    </source>
</evidence>
<dbReference type="InterPro" id="IPR003481">
    <property type="entry name" value="FliD_N"/>
</dbReference>
<dbReference type="PANTHER" id="PTHR30288">
    <property type="entry name" value="FLAGELLAR CAP/ASSEMBLY PROTEIN FLID"/>
    <property type="match status" value="1"/>
</dbReference>
<evidence type="ECO:0000256" key="5">
    <source>
        <dbReference type="ARBA" id="ARBA00033074"/>
    </source>
</evidence>
<keyword evidence="8" id="KW-0282">Flagellum</keyword>
<proteinExistence type="inferred from homology"/>
<comment type="subcellular location">
    <subcellularLocation>
        <location evidence="1">Bacterial flagellum</location>
    </subcellularLocation>
</comment>
<keyword evidence="8" id="KW-0969">Cilium</keyword>
<evidence type="ECO:0000256" key="1">
    <source>
        <dbReference type="ARBA" id="ARBA00004365"/>
    </source>
</evidence>
<name>A0A2D3WAY9_9BACT</name>
<dbReference type="GO" id="GO:0009421">
    <property type="term" value="C:bacterial-type flagellum filament cap"/>
    <property type="evidence" value="ECO:0007669"/>
    <property type="project" value="InterPro"/>
</dbReference>
<keyword evidence="4" id="KW-0975">Bacterial flagellum</keyword>
<dbReference type="GO" id="GO:0009424">
    <property type="term" value="C:bacterial-type flagellum hook"/>
    <property type="evidence" value="ECO:0007669"/>
    <property type="project" value="InterPro"/>
</dbReference>
<keyword evidence="8" id="KW-0966">Cell projection</keyword>
<dbReference type="EMBL" id="DLUG01000046">
    <property type="protein sequence ID" value="DAB37075.1"/>
    <property type="molecule type" value="Genomic_DNA"/>
</dbReference>
<protein>
    <recommendedName>
        <fullName evidence="6">Filament cap protein</fullName>
    </recommendedName>
    <alternativeName>
        <fullName evidence="5">Flagellar cap protein</fullName>
    </alternativeName>
</protein>
<dbReference type="Proteomes" id="UP000231638">
    <property type="component" value="Unassembled WGS sequence"/>
</dbReference>